<protein>
    <submittedName>
        <fullName evidence="1">Uncharacterized protein DUF4089</fullName>
    </submittedName>
</protein>
<reference evidence="1 2" key="1">
    <citation type="submission" date="2018-04" db="EMBL/GenBank/DDBJ databases">
        <title>Genomic Encyclopedia of Archaeal and Bacterial Type Strains, Phase II (KMG-II): from individual species to whole genera.</title>
        <authorList>
            <person name="Goeker M."/>
        </authorList>
    </citation>
    <scope>NUCLEOTIDE SEQUENCE [LARGE SCALE GENOMIC DNA]</scope>
    <source>
        <strain evidence="1 2">DSM 23382</strain>
    </source>
</reference>
<accession>A0A2T5V1I4</accession>
<dbReference type="AlphaFoldDB" id="A0A2T5V1I4"/>
<dbReference type="InterPro" id="IPR025148">
    <property type="entry name" value="AtzG-like"/>
</dbReference>
<name>A0A2T5V1I4_9HYPH</name>
<evidence type="ECO:0000313" key="1">
    <source>
        <dbReference type="EMBL" id="PTW57596.1"/>
    </source>
</evidence>
<dbReference type="Pfam" id="PF13318">
    <property type="entry name" value="AtzG-like"/>
    <property type="match status" value="1"/>
</dbReference>
<sequence length="78" mass="8303">MAFAHVKLTSRSNLGCGMQQKHDVSQLVEGLAETVGITVRPQWRDGVGAHFEAIASAAAEAATLTLDEAAEPAWHFEA</sequence>
<dbReference type="Proteomes" id="UP000244081">
    <property type="component" value="Unassembled WGS sequence"/>
</dbReference>
<keyword evidence="2" id="KW-1185">Reference proteome</keyword>
<dbReference type="EMBL" id="QAYG01000010">
    <property type="protein sequence ID" value="PTW57596.1"/>
    <property type="molecule type" value="Genomic_DNA"/>
</dbReference>
<gene>
    <name evidence="1" type="ORF">C8N35_11075</name>
</gene>
<proteinExistence type="predicted"/>
<comment type="caution">
    <text evidence="1">The sequence shown here is derived from an EMBL/GenBank/DDBJ whole genome shotgun (WGS) entry which is preliminary data.</text>
</comment>
<evidence type="ECO:0000313" key="2">
    <source>
        <dbReference type="Proteomes" id="UP000244081"/>
    </source>
</evidence>
<organism evidence="1 2">
    <name type="scientific">Breoghania corrubedonensis</name>
    <dbReference type="NCBI Taxonomy" id="665038"/>
    <lineage>
        <taxon>Bacteria</taxon>
        <taxon>Pseudomonadati</taxon>
        <taxon>Pseudomonadota</taxon>
        <taxon>Alphaproteobacteria</taxon>
        <taxon>Hyphomicrobiales</taxon>
        <taxon>Stappiaceae</taxon>
        <taxon>Breoghania</taxon>
    </lineage>
</organism>